<proteinExistence type="predicted"/>
<dbReference type="Proteomes" id="UP000607653">
    <property type="component" value="Unassembled WGS sequence"/>
</dbReference>
<dbReference type="AlphaFoldDB" id="A0A822ZMA5"/>
<evidence type="ECO:0000313" key="1">
    <source>
        <dbReference type="EMBL" id="DAD42898.1"/>
    </source>
</evidence>
<protein>
    <submittedName>
        <fullName evidence="1">Uncharacterized protein</fullName>
    </submittedName>
</protein>
<reference evidence="1 2" key="1">
    <citation type="journal article" date="2020" name="Mol. Biol. Evol.">
        <title>Distinct Expression and Methylation Patterns for Genes with Different Fates following a Single Whole-Genome Duplication in Flowering Plants.</title>
        <authorList>
            <person name="Shi T."/>
            <person name="Rahmani R.S."/>
            <person name="Gugger P.F."/>
            <person name="Wang M."/>
            <person name="Li H."/>
            <person name="Zhang Y."/>
            <person name="Li Z."/>
            <person name="Wang Q."/>
            <person name="Van de Peer Y."/>
            <person name="Marchal K."/>
            <person name="Chen J."/>
        </authorList>
    </citation>
    <scope>NUCLEOTIDE SEQUENCE [LARGE SCALE GENOMIC DNA]</scope>
    <source>
        <tissue evidence="1">Leaf</tissue>
    </source>
</reference>
<dbReference type="EMBL" id="DUZY01000006">
    <property type="protein sequence ID" value="DAD42898.1"/>
    <property type="molecule type" value="Genomic_DNA"/>
</dbReference>
<keyword evidence="2" id="KW-1185">Reference proteome</keyword>
<comment type="caution">
    <text evidence="1">The sequence shown here is derived from an EMBL/GenBank/DDBJ whole genome shotgun (WGS) entry which is preliminary data.</text>
</comment>
<accession>A0A822ZMA5</accession>
<name>A0A822ZMA5_NELNU</name>
<gene>
    <name evidence="1" type="ORF">HUJ06_001128</name>
</gene>
<sequence>MLSPFSITSNLGTISFILSHLCLKREVAKNRAFAKFKMLKRIGVVPFLLSF</sequence>
<organism evidence="1 2">
    <name type="scientific">Nelumbo nucifera</name>
    <name type="common">Sacred lotus</name>
    <dbReference type="NCBI Taxonomy" id="4432"/>
    <lineage>
        <taxon>Eukaryota</taxon>
        <taxon>Viridiplantae</taxon>
        <taxon>Streptophyta</taxon>
        <taxon>Embryophyta</taxon>
        <taxon>Tracheophyta</taxon>
        <taxon>Spermatophyta</taxon>
        <taxon>Magnoliopsida</taxon>
        <taxon>Proteales</taxon>
        <taxon>Nelumbonaceae</taxon>
        <taxon>Nelumbo</taxon>
    </lineage>
</organism>
<evidence type="ECO:0000313" key="2">
    <source>
        <dbReference type="Proteomes" id="UP000607653"/>
    </source>
</evidence>